<dbReference type="NCBIfam" id="TIGR01558">
    <property type="entry name" value="sm_term_P27"/>
    <property type="match status" value="1"/>
</dbReference>
<dbReference type="RefSeq" id="WP_236736903.1">
    <property type="nucleotide sequence ID" value="NZ_FOCM01000001.1"/>
</dbReference>
<dbReference type="InterPro" id="IPR006448">
    <property type="entry name" value="Phage_term_ssu_P27"/>
</dbReference>
<feature type="region of interest" description="Disordered" evidence="1">
    <location>
        <begin position="1"/>
        <end position="20"/>
    </location>
</feature>
<name>A0A1H8AI19_9RHOB</name>
<protein>
    <submittedName>
        <fullName evidence="2">Phage terminase, small subunit, putative, P27 family</fullName>
    </submittedName>
</protein>
<proteinExistence type="predicted"/>
<dbReference type="AlphaFoldDB" id="A0A1H8AI19"/>
<dbReference type="Proteomes" id="UP000199372">
    <property type="component" value="Unassembled WGS sequence"/>
</dbReference>
<sequence length="166" mass="18836">MMRGRKPRPDRKSLKDTPLAALPRCPPHLSKIAQKEWRRLATPLFDAGIVTLADRAALAAYCQAYGRWVEAEERLKETPPLLKAPSGYVQQSPWLSVANKQLELMGRYMGELGLTPAARSRIRTMKGDDTSPKMEFVMIYEDGPSQAQLERDEKDGVKRHYLDARL</sequence>
<dbReference type="Pfam" id="PF05119">
    <property type="entry name" value="Terminase_4"/>
    <property type="match status" value="1"/>
</dbReference>
<evidence type="ECO:0000256" key="1">
    <source>
        <dbReference type="SAM" id="MobiDB-lite"/>
    </source>
</evidence>
<evidence type="ECO:0000313" key="2">
    <source>
        <dbReference type="EMBL" id="SEM69478.1"/>
    </source>
</evidence>
<organism evidence="2 3">
    <name type="scientific">Palleronia pelagia</name>
    <dbReference type="NCBI Taxonomy" id="387096"/>
    <lineage>
        <taxon>Bacteria</taxon>
        <taxon>Pseudomonadati</taxon>
        <taxon>Pseudomonadota</taxon>
        <taxon>Alphaproteobacteria</taxon>
        <taxon>Rhodobacterales</taxon>
        <taxon>Roseobacteraceae</taxon>
        <taxon>Palleronia</taxon>
    </lineage>
</organism>
<accession>A0A1H8AI19</accession>
<gene>
    <name evidence="2" type="ORF">SAMN04488011_101144</name>
</gene>
<keyword evidence="3" id="KW-1185">Reference proteome</keyword>
<reference evidence="3" key="1">
    <citation type="submission" date="2016-10" db="EMBL/GenBank/DDBJ databases">
        <authorList>
            <person name="Varghese N."/>
            <person name="Submissions S."/>
        </authorList>
    </citation>
    <scope>NUCLEOTIDE SEQUENCE [LARGE SCALE GENOMIC DNA]</scope>
    <source>
        <strain evidence="3">DSM 26893</strain>
    </source>
</reference>
<dbReference type="EMBL" id="FOCM01000001">
    <property type="protein sequence ID" value="SEM69478.1"/>
    <property type="molecule type" value="Genomic_DNA"/>
</dbReference>
<evidence type="ECO:0000313" key="3">
    <source>
        <dbReference type="Proteomes" id="UP000199372"/>
    </source>
</evidence>